<feature type="region of interest" description="Disordered" evidence="1">
    <location>
        <begin position="112"/>
        <end position="138"/>
    </location>
</feature>
<name>A0A8T8HZH7_9PSEU</name>
<dbReference type="Gene3D" id="1.20.1090.10">
    <property type="entry name" value="Dehydroquinate synthase-like - alpha domain"/>
    <property type="match status" value="1"/>
</dbReference>
<protein>
    <recommendedName>
        <fullName evidence="4">Alcohol dehydrogenase iron-type/glycerol dehydrogenase GldA domain-containing protein</fullName>
    </recommendedName>
</protein>
<reference evidence="2" key="1">
    <citation type="submission" date="2021-04" db="EMBL/GenBank/DDBJ databases">
        <title>Saccharothrix algeriensis WGS.</title>
        <authorList>
            <person name="Stuskova K."/>
            <person name="Hakalova E."/>
            <person name="Tebbal A.B."/>
            <person name="Eichmeier A."/>
        </authorList>
    </citation>
    <scope>NUCLEOTIDE SEQUENCE</scope>
    <source>
        <strain evidence="2">NRRL B-24137</strain>
    </source>
</reference>
<evidence type="ECO:0000256" key="1">
    <source>
        <dbReference type="SAM" id="MobiDB-lite"/>
    </source>
</evidence>
<feature type="region of interest" description="Disordered" evidence="1">
    <location>
        <begin position="1"/>
        <end position="23"/>
    </location>
</feature>
<gene>
    <name evidence="2" type="ORF">J7S33_02580</name>
</gene>
<evidence type="ECO:0000313" key="2">
    <source>
        <dbReference type="EMBL" id="QTR03932.1"/>
    </source>
</evidence>
<sequence length="138" mass="13772">MGATVPESVFTRGARGSEFGPGAADEVGFDLARLGARRALVVTDAGVAATGAPQRATGLLVPGAERPDGPAEHLPAAIERLMRDLGLPDGIGGVGCAEGDVPAPAAGTVRQQRLPATAPRPVTGDDVAGTCARSPSPW</sequence>
<proteinExistence type="predicted"/>
<accession>A0A8T8HZH7</accession>
<dbReference type="AlphaFoldDB" id="A0A8T8HZH7"/>
<evidence type="ECO:0000313" key="3">
    <source>
        <dbReference type="Proteomes" id="UP000671828"/>
    </source>
</evidence>
<organism evidence="2 3">
    <name type="scientific">Saccharothrix algeriensis</name>
    <dbReference type="NCBI Taxonomy" id="173560"/>
    <lineage>
        <taxon>Bacteria</taxon>
        <taxon>Bacillati</taxon>
        <taxon>Actinomycetota</taxon>
        <taxon>Actinomycetes</taxon>
        <taxon>Pseudonocardiales</taxon>
        <taxon>Pseudonocardiaceae</taxon>
        <taxon>Saccharothrix</taxon>
    </lineage>
</organism>
<evidence type="ECO:0008006" key="4">
    <source>
        <dbReference type="Google" id="ProtNLM"/>
    </source>
</evidence>
<dbReference type="EMBL" id="CP072788">
    <property type="protein sequence ID" value="QTR03932.1"/>
    <property type="molecule type" value="Genomic_DNA"/>
</dbReference>
<dbReference type="Proteomes" id="UP000671828">
    <property type="component" value="Chromosome"/>
</dbReference>
<dbReference type="SUPFAM" id="SSF56796">
    <property type="entry name" value="Dehydroquinate synthase-like"/>
    <property type="match status" value="2"/>
</dbReference>